<dbReference type="Proteomes" id="UP000001312">
    <property type="component" value="Unassembled WGS sequence"/>
</dbReference>
<protein>
    <submittedName>
        <fullName evidence="1">Uncharacterized protein</fullName>
    </submittedName>
</protein>
<reference evidence="2" key="1">
    <citation type="journal article" date="2011" name="PLoS Genet.">
        <title>Genomic analysis of the necrotrophic fungal pathogens Sclerotinia sclerotiorum and Botrytis cinerea.</title>
        <authorList>
            <person name="Amselem J."/>
            <person name="Cuomo C.A."/>
            <person name="van Kan J.A."/>
            <person name="Viaud M."/>
            <person name="Benito E.P."/>
            <person name="Couloux A."/>
            <person name="Coutinho P.M."/>
            <person name="de Vries R.P."/>
            <person name="Dyer P.S."/>
            <person name="Fillinger S."/>
            <person name="Fournier E."/>
            <person name="Gout L."/>
            <person name="Hahn M."/>
            <person name="Kohn L."/>
            <person name="Lapalu N."/>
            <person name="Plummer K.M."/>
            <person name="Pradier J.M."/>
            <person name="Quevillon E."/>
            <person name="Sharon A."/>
            <person name="Simon A."/>
            <person name="ten Have A."/>
            <person name="Tudzynski B."/>
            <person name="Tudzynski P."/>
            <person name="Wincker P."/>
            <person name="Andrew M."/>
            <person name="Anthouard V."/>
            <person name="Beever R.E."/>
            <person name="Beffa R."/>
            <person name="Benoit I."/>
            <person name="Bouzid O."/>
            <person name="Brault B."/>
            <person name="Chen Z."/>
            <person name="Choquer M."/>
            <person name="Collemare J."/>
            <person name="Cotton P."/>
            <person name="Danchin E.G."/>
            <person name="Da Silva C."/>
            <person name="Gautier A."/>
            <person name="Giraud C."/>
            <person name="Giraud T."/>
            <person name="Gonzalez C."/>
            <person name="Grossetete S."/>
            <person name="Guldener U."/>
            <person name="Henrissat B."/>
            <person name="Howlett B.J."/>
            <person name="Kodira C."/>
            <person name="Kretschmer M."/>
            <person name="Lappartient A."/>
            <person name="Leroch M."/>
            <person name="Levis C."/>
            <person name="Mauceli E."/>
            <person name="Neuveglise C."/>
            <person name="Oeser B."/>
            <person name="Pearson M."/>
            <person name="Poulain J."/>
            <person name="Poussereau N."/>
            <person name="Quesneville H."/>
            <person name="Rascle C."/>
            <person name="Schumacher J."/>
            <person name="Segurens B."/>
            <person name="Sexton A."/>
            <person name="Silva E."/>
            <person name="Sirven C."/>
            <person name="Soanes D.M."/>
            <person name="Talbot N.J."/>
            <person name="Templeton M."/>
            <person name="Yandava C."/>
            <person name="Yarden O."/>
            <person name="Zeng Q."/>
            <person name="Rollins J.A."/>
            <person name="Lebrun M.H."/>
            <person name="Dickman M."/>
        </authorList>
    </citation>
    <scope>NUCLEOTIDE SEQUENCE [LARGE SCALE GENOMIC DNA]</scope>
    <source>
        <strain evidence="2">ATCC 18683 / 1980 / Ss-1</strain>
    </source>
</reference>
<dbReference type="KEGG" id="ssl:SS1G_11180"/>
<dbReference type="InParanoid" id="A7F0R1"/>
<dbReference type="AlphaFoldDB" id="A7F0R1"/>
<proteinExistence type="predicted"/>
<name>A7F0R1_SCLS1</name>
<sequence length="32" mass="3817">MSNNRNSWYFISIFAQVKPSFFTQFNEKGKEA</sequence>
<organism evidence="1 2">
    <name type="scientific">Sclerotinia sclerotiorum (strain ATCC 18683 / 1980 / Ss-1)</name>
    <name type="common">White mold</name>
    <name type="synonym">Whetzelinia sclerotiorum</name>
    <dbReference type="NCBI Taxonomy" id="665079"/>
    <lineage>
        <taxon>Eukaryota</taxon>
        <taxon>Fungi</taxon>
        <taxon>Dikarya</taxon>
        <taxon>Ascomycota</taxon>
        <taxon>Pezizomycotina</taxon>
        <taxon>Leotiomycetes</taxon>
        <taxon>Helotiales</taxon>
        <taxon>Sclerotiniaceae</taxon>
        <taxon>Sclerotinia</taxon>
    </lineage>
</organism>
<evidence type="ECO:0000313" key="1">
    <source>
        <dbReference type="EMBL" id="EDN95303.1"/>
    </source>
</evidence>
<dbReference type="RefSeq" id="XP_001587938.1">
    <property type="nucleotide sequence ID" value="XM_001587888.1"/>
</dbReference>
<accession>A7F0R1</accession>
<dbReference type="HOGENOM" id="CLU_3392549_0_0_1"/>
<gene>
    <name evidence="1" type="ORF">SS1G_11180</name>
</gene>
<keyword evidence="2" id="KW-1185">Reference proteome</keyword>
<evidence type="ECO:0000313" key="2">
    <source>
        <dbReference type="Proteomes" id="UP000001312"/>
    </source>
</evidence>
<dbReference type="EMBL" id="CH476637">
    <property type="protein sequence ID" value="EDN95303.1"/>
    <property type="molecule type" value="Genomic_DNA"/>
</dbReference>
<dbReference type="GeneID" id="5484103"/>